<reference evidence="2" key="1">
    <citation type="submission" date="2023-03" db="EMBL/GenBank/DDBJ databases">
        <title>Chromosome-scale reference genome and RAD-based genetic map of yellow starthistle (Centaurea solstitialis) reveal putative structural variation and QTLs associated with invader traits.</title>
        <authorList>
            <person name="Reatini B."/>
            <person name="Cang F.A."/>
            <person name="Jiang Q."/>
            <person name="Mckibben M.T.W."/>
            <person name="Barker M.S."/>
            <person name="Rieseberg L.H."/>
            <person name="Dlugosch K.M."/>
        </authorList>
    </citation>
    <scope>NUCLEOTIDE SEQUENCE</scope>
    <source>
        <strain evidence="2">CAN-66</strain>
        <tissue evidence="2">Leaf</tissue>
    </source>
</reference>
<dbReference type="Gene3D" id="3.80.10.10">
    <property type="entry name" value="Ribonuclease Inhibitor"/>
    <property type="match status" value="1"/>
</dbReference>
<dbReference type="Pfam" id="PF00646">
    <property type="entry name" value="F-box"/>
    <property type="match status" value="1"/>
</dbReference>
<evidence type="ECO:0000259" key="1">
    <source>
        <dbReference type="PROSITE" id="PS50181"/>
    </source>
</evidence>
<dbReference type="InterPro" id="IPR032675">
    <property type="entry name" value="LRR_dom_sf"/>
</dbReference>
<proteinExistence type="predicted"/>
<dbReference type="PANTHER" id="PTHR32212">
    <property type="entry name" value="CYCLIN-LIKE F-BOX"/>
    <property type="match status" value="1"/>
</dbReference>
<dbReference type="CDD" id="cd22160">
    <property type="entry name" value="F-box_AtFBL13-like"/>
    <property type="match status" value="1"/>
</dbReference>
<dbReference type="EMBL" id="JARYMX010000005">
    <property type="protein sequence ID" value="KAJ9547229.1"/>
    <property type="molecule type" value="Genomic_DNA"/>
</dbReference>
<feature type="domain" description="F-box" evidence="1">
    <location>
        <begin position="7"/>
        <end position="60"/>
    </location>
</feature>
<gene>
    <name evidence="2" type="ORF">OSB04_019772</name>
</gene>
<dbReference type="PANTHER" id="PTHR32212:SF461">
    <property type="entry name" value="F-BOX DOMAIN-CONTAINING PROTEIN"/>
    <property type="match status" value="1"/>
</dbReference>
<evidence type="ECO:0000313" key="3">
    <source>
        <dbReference type="Proteomes" id="UP001172457"/>
    </source>
</evidence>
<name>A0AA38SQY7_9ASTR</name>
<dbReference type="InterPro" id="IPR053781">
    <property type="entry name" value="F-box_AtFBL13-like"/>
</dbReference>
<protein>
    <recommendedName>
        <fullName evidence="1">F-box domain-containing protein</fullName>
    </recommendedName>
</protein>
<dbReference type="PROSITE" id="PS50181">
    <property type="entry name" value="FBOX"/>
    <property type="match status" value="1"/>
</dbReference>
<keyword evidence="3" id="KW-1185">Reference proteome</keyword>
<accession>A0AA38SQY7</accession>
<dbReference type="Proteomes" id="UP001172457">
    <property type="component" value="Chromosome 5"/>
</dbReference>
<comment type="caution">
    <text evidence="2">The sequence shown here is derived from an EMBL/GenBank/DDBJ whole genome shotgun (WGS) entry which is preliminary data.</text>
</comment>
<dbReference type="InterPro" id="IPR001810">
    <property type="entry name" value="F-box_dom"/>
</dbReference>
<dbReference type="SUPFAM" id="SSF52047">
    <property type="entry name" value="RNI-like"/>
    <property type="match status" value="1"/>
</dbReference>
<dbReference type="SMART" id="SM00256">
    <property type="entry name" value="FBOX"/>
    <property type="match status" value="1"/>
</dbReference>
<dbReference type="AlphaFoldDB" id="A0AA38SQY7"/>
<evidence type="ECO:0000313" key="2">
    <source>
        <dbReference type="EMBL" id="KAJ9547229.1"/>
    </source>
</evidence>
<dbReference type="Gene3D" id="1.20.1280.50">
    <property type="match status" value="1"/>
</dbReference>
<sequence>MIAEKMDDIISNLPNEIIHHILSFLDLKYAIQTSALSKRWKHIWTSLPHLNLNNQSFRTLPKFVKFMKNALAHRNHHTQVSAVELSFRGSPAQFDAAMTSIVNFAYSHNVHKLTLVWVRFREELLNFQQRQHLFSCHTLKHLTLATNTLNACGISVPKSAWDFPALETLYLSHLRFDGDGDKSLNLFSQCVNLKDLTLHGYNMYDLDIFNVCAPQLSNLTITNPHSFPKVFNVVAPKLESLTASVMDRNSVFLQLSVEDLDSLEKVNLSMQPTPWLSKEERYAPELQDLFQKLCRAKFLILDNGIIKV</sequence>
<organism evidence="2 3">
    <name type="scientific">Centaurea solstitialis</name>
    <name type="common">yellow star-thistle</name>
    <dbReference type="NCBI Taxonomy" id="347529"/>
    <lineage>
        <taxon>Eukaryota</taxon>
        <taxon>Viridiplantae</taxon>
        <taxon>Streptophyta</taxon>
        <taxon>Embryophyta</taxon>
        <taxon>Tracheophyta</taxon>
        <taxon>Spermatophyta</taxon>
        <taxon>Magnoliopsida</taxon>
        <taxon>eudicotyledons</taxon>
        <taxon>Gunneridae</taxon>
        <taxon>Pentapetalae</taxon>
        <taxon>asterids</taxon>
        <taxon>campanulids</taxon>
        <taxon>Asterales</taxon>
        <taxon>Asteraceae</taxon>
        <taxon>Carduoideae</taxon>
        <taxon>Cardueae</taxon>
        <taxon>Centaureinae</taxon>
        <taxon>Centaurea</taxon>
    </lineage>
</organism>